<evidence type="ECO:0000259" key="1">
    <source>
        <dbReference type="Pfam" id="PF04669"/>
    </source>
</evidence>
<name>A0A1Y2HQ74_9FUNG</name>
<dbReference type="InterPro" id="IPR008476">
    <property type="entry name" value="PBDC1_metazoa/fungi"/>
</dbReference>
<feature type="domain" description="Polysaccharide biosynthesis" evidence="1">
    <location>
        <begin position="2"/>
        <end position="122"/>
    </location>
</feature>
<feature type="non-terminal residue" evidence="2">
    <location>
        <position position="1"/>
    </location>
</feature>
<keyword evidence="3" id="KW-1185">Reference proteome</keyword>
<dbReference type="EMBL" id="MCFL01000023">
    <property type="protein sequence ID" value="ORZ35262.1"/>
    <property type="molecule type" value="Genomic_DNA"/>
</dbReference>
<dbReference type="Proteomes" id="UP000193411">
    <property type="component" value="Unassembled WGS sequence"/>
</dbReference>
<sequence>EWAKRVIKLAERYTNRIGNTGPEGMRLTRVDDELYTRFRGDFPTFNVKIISQDELTGAGFAEKWQTLHADFADKLPAVYAHHLMRRVATREYADDNTMMVTAAQFYAIEIARNREGANQGFYDALKDQVNSKAAAKS</sequence>
<dbReference type="InterPro" id="IPR021148">
    <property type="entry name" value="Polysacc_synth_dom"/>
</dbReference>
<dbReference type="OrthoDB" id="10248897at2759"/>
<dbReference type="PANTHER" id="PTHR13410">
    <property type="entry name" value="PROTEIN PBDC1"/>
    <property type="match status" value="1"/>
</dbReference>
<proteinExistence type="predicted"/>
<evidence type="ECO:0000313" key="2">
    <source>
        <dbReference type="EMBL" id="ORZ35262.1"/>
    </source>
</evidence>
<dbReference type="AlphaFoldDB" id="A0A1Y2HQ74"/>
<gene>
    <name evidence="2" type="ORF">BCR44DRAFT_116603</name>
</gene>
<dbReference type="Pfam" id="PF04669">
    <property type="entry name" value="PBDC1"/>
    <property type="match status" value="1"/>
</dbReference>
<dbReference type="STRING" id="765915.A0A1Y2HQ74"/>
<dbReference type="GO" id="GO:0005737">
    <property type="term" value="C:cytoplasm"/>
    <property type="evidence" value="ECO:0007669"/>
    <property type="project" value="TreeGrafter"/>
</dbReference>
<accession>A0A1Y2HQ74</accession>
<dbReference type="InterPro" id="IPR023139">
    <property type="entry name" value="PBDC1-like_dom_sf"/>
</dbReference>
<evidence type="ECO:0000313" key="3">
    <source>
        <dbReference type="Proteomes" id="UP000193411"/>
    </source>
</evidence>
<organism evidence="2 3">
    <name type="scientific">Catenaria anguillulae PL171</name>
    <dbReference type="NCBI Taxonomy" id="765915"/>
    <lineage>
        <taxon>Eukaryota</taxon>
        <taxon>Fungi</taxon>
        <taxon>Fungi incertae sedis</taxon>
        <taxon>Blastocladiomycota</taxon>
        <taxon>Blastocladiomycetes</taxon>
        <taxon>Blastocladiales</taxon>
        <taxon>Catenariaceae</taxon>
        <taxon>Catenaria</taxon>
    </lineage>
</organism>
<protein>
    <recommendedName>
        <fullName evidence="1">Polysaccharide biosynthesis domain-containing protein</fullName>
    </recommendedName>
</protein>
<dbReference type="PANTHER" id="PTHR13410:SF9">
    <property type="entry name" value="PROTEIN PBDC1"/>
    <property type="match status" value="1"/>
</dbReference>
<comment type="caution">
    <text evidence="2">The sequence shown here is derived from an EMBL/GenBank/DDBJ whole genome shotgun (WGS) entry which is preliminary data.</text>
</comment>
<dbReference type="Gene3D" id="1.10.3560.10">
    <property type="entry name" value="yst0336 like domain"/>
    <property type="match status" value="1"/>
</dbReference>
<reference evidence="2 3" key="1">
    <citation type="submission" date="2016-07" db="EMBL/GenBank/DDBJ databases">
        <title>Pervasive Adenine N6-methylation of Active Genes in Fungi.</title>
        <authorList>
            <consortium name="DOE Joint Genome Institute"/>
            <person name="Mondo S.J."/>
            <person name="Dannebaum R.O."/>
            <person name="Kuo R.C."/>
            <person name="Labutti K."/>
            <person name="Haridas S."/>
            <person name="Kuo A."/>
            <person name="Salamov A."/>
            <person name="Ahrendt S.R."/>
            <person name="Lipzen A."/>
            <person name="Sullivan W."/>
            <person name="Andreopoulos W.B."/>
            <person name="Clum A."/>
            <person name="Lindquist E."/>
            <person name="Daum C."/>
            <person name="Ramamoorthy G.K."/>
            <person name="Gryganskyi A."/>
            <person name="Culley D."/>
            <person name="Magnuson J.K."/>
            <person name="James T.Y."/>
            <person name="O'Malley M.A."/>
            <person name="Stajich J.E."/>
            <person name="Spatafora J.W."/>
            <person name="Visel A."/>
            <person name="Grigoriev I.V."/>
        </authorList>
    </citation>
    <scope>NUCLEOTIDE SEQUENCE [LARGE SCALE GENOMIC DNA]</scope>
    <source>
        <strain evidence="2 3">PL171</strain>
    </source>
</reference>